<gene>
    <name evidence="5" type="ORF">EXIGUO9Y_190105</name>
</gene>
<dbReference type="EMBL" id="CABWKQ010000011">
    <property type="protein sequence ID" value="VWX34690.1"/>
    <property type="molecule type" value="Genomic_DNA"/>
</dbReference>
<evidence type="ECO:0000256" key="4">
    <source>
        <dbReference type="SAM" id="MobiDB-lite"/>
    </source>
</evidence>
<evidence type="ECO:0000256" key="3">
    <source>
        <dbReference type="SAM" id="Coils"/>
    </source>
</evidence>
<feature type="region of interest" description="Disordered" evidence="4">
    <location>
        <begin position="1"/>
        <end position="44"/>
    </location>
</feature>
<dbReference type="InterPro" id="IPR008863">
    <property type="entry name" value="Toxic_anion-R_TelA"/>
</dbReference>
<feature type="coiled-coil region" evidence="3">
    <location>
        <begin position="368"/>
        <end position="402"/>
    </location>
</feature>
<protein>
    <recommendedName>
        <fullName evidence="7">Toxic anion resistance protein</fullName>
    </recommendedName>
</protein>
<comment type="similarity">
    <text evidence="1 2">Belongs to the TelA family.</text>
</comment>
<organism evidence="5 6">
    <name type="scientific">Exiguobacterium oxidotolerans</name>
    <dbReference type="NCBI Taxonomy" id="223958"/>
    <lineage>
        <taxon>Bacteria</taxon>
        <taxon>Bacillati</taxon>
        <taxon>Bacillota</taxon>
        <taxon>Bacilli</taxon>
        <taxon>Bacillales</taxon>
        <taxon>Bacillales Family XII. Incertae Sedis</taxon>
        <taxon>Exiguobacterium</taxon>
    </lineage>
</organism>
<evidence type="ECO:0000256" key="2">
    <source>
        <dbReference type="PIRNR" id="PIRNR026508"/>
    </source>
</evidence>
<evidence type="ECO:0000256" key="1">
    <source>
        <dbReference type="ARBA" id="ARBA00005541"/>
    </source>
</evidence>
<evidence type="ECO:0000313" key="5">
    <source>
        <dbReference type="EMBL" id="VWX34690.1"/>
    </source>
</evidence>
<dbReference type="PANTHER" id="PTHR38432:SF1">
    <property type="entry name" value="TELA-LIKE PROTEIN SAOUHSC_01408"/>
    <property type="match status" value="1"/>
</dbReference>
<reference evidence="5 6" key="1">
    <citation type="submission" date="2019-10" db="EMBL/GenBank/DDBJ databases">
        <authorList>
            <person name="Karimi E."/>
        </authorList>
    </citation>
    <scope>NUCLEOTIDE SEQUENCE [LARGE SCALE GENOMIC DNA]</scope>
    <source>
        <strain evidence="5">Exiguobacterium sp. 9Y</strain>
    </source>
</reference>
<dbReference type="PIRSF" id="PIRSF026508">
    <property type="entry name" value="TelA"/>
    <property type="match status" value="1"/>
</dbReference>
<sequence length="408" mass="47311">MTHSDNNSWQEWPDESKTEEQAQPTISDPSVDLNLAETPKHRTPVRPVEEMIPSDVPAEQRQKIERLLQVIDLNKSDAVMQFGAPVQRELSQFSDQVLSEVKMKDGGDAGKLLSDLMQRVRQMDPDSLQEKKSFWSNVPVIGRAKKKAETYFLQYEKMSAYLEEVVHNLDRSKFGLMKDITLLDQMYQKNRRYFEELNLYIAAGETKIAHVRENEIEPLRTEVEVSRDQTKLQELNDLIQLTDRFEKKIHDLKLSRTISLQMAPQIRVIQQNNQILAEKIESAVVNTIPLWKNQVVLSLSLSRQKSALQMQKDVTNTTNQLLEQNSRLLKDSSIEIAEENEKGIVSVESLKVAHQNLIETLDETLRIQQDGKQKRRDAEHELERMENELKQKVIEVASKSRELPNQRY</sequence>
<dbReference type="Proteomes" id="UP000439752">
    <property type="component" value="Unassembled WGS sequence"/>
</dbReference>
<dbReference type="RefSeq" id="WP_051667285.1">
    <property type="nucleotide sequence ID" value="NZ_LR732311.1"/>
</dbReference>
<dbReference type="AlphaFoldDB" id="A0A653I6J7"/>
<feature type="compositionally biased region" description="Polar residues" evidence="4">
    <location>
        <begin position="1"/>
        <end position="10"/>
    </location>
</feature>
<evidence type="ECO:0000313" key="6">
    <source>
        <dbReference type="Proteomes" id="UP000439752"/>
    </source>
</evidence>
<keyword evidence="3" id="KW-0175">Coiled coil</keyword>
<name>A0A653I6J7_9BACL</name>
<evidence type="ECO:0008006" key="7">
    <source>
        <dbReference type="Google" id="ProtNLM"/>
    </source>
</evidence>
<dbReference type="Pfam" id="PF05816">
    <property type="entry name" value="TelA"/>
    <property type="match status" value="1"/>
</dbReference>
<keyword evidence="6" id="KW-1185">Reference proteome</keyword>
<proteinExistence type="inferred from homology"/>
<dbReference type="PANTHER" id="PTHR38432">
    <property type="entry name" value="TELA-LIKE PROTEIN SAOUHSC_01408"/>
    <property type="match status" value="1"/>
</dbReference>
<accession>A0A653I6J7</accession>